<dbReference type="PROSITE" id="PS50994">
    <property type="entry name" value="INTEGRASE"/>
    <property type="match status" value="1"/>
</dbReference>
<evidence type="ECO:0000256" key="9">
    <source>
        <dbReference type="ARBA" id="ARBA00022908"/>
    </source>
</evidence>
<feature type="domain" description="Integrase catalytic" evidence="16">
    <location>
        <begin position="98"/>
        <end position="195"/>
    </location>
</feature>
<dbReference type="GO" id="GO:0003964">
    <property type="term" value="F:RNA-directed DNA polymerase activity"/>
    <property type="evidence" value="ECO:0007669"/>
    <property type="project" value="UniProtKB-KW"/>
</dbReference>
<dbReference type="EMBL" id="AVOT02040561">
    <property type="protein sequence ID" value="MBW0535803.1"/>
    <property type="molecule type" value="Genomic_DNA"/>
</dbReference>
<evidence type="ECO:0000313" key="17">
    <source>
        <dbReference type="EMBL" id="MBW0535803.1"/>
    </source>
</evidence>
<evidence type="ECO:0000256" key="5">
    <source>
        <dbReference type="ARBA" id="ARBA00022759"/>
    </source>
</evidence>
<dbReference type="Pfam" id="PF07727">
    <property type="entry name" value="RVT_2"/>
    <property type="match status" value="1"/>
</dbReference>
<evidence type="ECO:0000256" key="4">
    <source>
        <dbReference type="ARBA" id="ARBA00022723"/>
    </source>
</evidence>
<dbReference type="InterPro" id="IPR057670">
    <property type="entry name" value="SH3_retrovirus"/>
</dbReference>
<reference evidence="17" key="1">
    <citation type="submission" date="2021-03" db="EMBL/GenBank/DDBJ databases">
        <title>Draft genome sequence of rust myrtle Austropuccinia psidii MF-1, a brazilian biotype.</title>
        <authorList>
            <person name="Quecine M.C."/>
            <person name="Pachon D.M.R."/>
            <person name="Bonatelli M.L."/>
            <person name="Correr F.H."/>
            <person name="Franceschini L.M."/>
            <person name="Leite T.F."/>
            <person name="Margarido G.R.A."/>
            <person name="Almeida C.A."/>
            <person name="Ferrarezi J.A."/>
            <person name="Labate C.A."/>
        </authorList>
    </citation>
    <scope>NUCLEOTIDE SEQUENCE</scope>
    <source>
        <strain evidence="17">MF-1</strain>
    </source>
</reference>
<evidence type="ECO:0000313" key="18">
    <source>
        <dbReference type="Proteomes" id="UP000765509"/>
    </source>
</evidence>
<evidence type="ECO:0000256" key="10">
    <source>
        <dbReference type="ARBA" id="ARBA00022918"/>
    </source>
</evidence>
<evidence type="ECO:0000256" key="1">
    <source>
        <dbReference type="ARBA" id="ARBA00022578"/>
    </source>
</evidence>
<dbReference type="Pfam" id="PF25597">
    <property type="entry name" value="SH3_retrovirus"/>
    <property type="match status" value="1"/>
</dbReference>
<keyword evidence="1" id="KW-0815">Transposition</keyword>
<keyword evidence="2" id="KW-0548">Nucleotidyltransferase</keyword>
<evidence type="ECO:0000256" key="13">
    <source>
        <dbReference type="ARBA" id="ARBA00023268"/>
    </source>
</evidence>
<dbReference type="OrthoDB" id="3344688at2759"/>
<evidence type="ECO:0000256" key="12">
    <source>
        <dbReference type="ARBA" id="ARBA00023172"/>
    </source>
</evidence>
<keyword evidence="5" id="KW-0255">Endonuclease</keyword>
<dbReference type="InterPro" id="IPR039537">
    <property type="entry name" value="Retrotran_Ty1/copia-like"/>
</dbReference>
<keyword evidence="7" id="KW-0460">Magnesium</keyword>
<keyword evidence="8" id="KW-0694">RNA-binding</keyword>
<keyword evidence="4" id="KW-0479">Metal-binding</keyword>
<proteinExistence type="predicted"/>
<dbReference type="GO" id="GO:0006310">
    <property type="term" value="P:DNA recombination"/>
    <property type="evidence" value="ECO:0007669"/>
    <property type="project" value="UniProtKB-KW"/>
</dbReference>
<gene>
    <name evidence="17" type="ORF">O181_075518</name>
</gene>
<dbReference type="InterPro" id="IPR013103">
    <property type="entry name" value="RVT_2"/>
</dbReference>
<protein>
    <recommendedName>
        <fullName evidence="16">Integrase catalytic domain-containing protein</fullName>
    </recommendedName>
</protein>
<dbReference type="InterPro" id="IPR001584">
    <property type="entry name" value="Integrase_cat-core"/>
</dbReference>
<evidence type="ECO:0000256" key="8">
    <source>
        <dbReference type="ARBA" id="ARBA00022884"/>
    </source>
</evidence>
<dbReference type="GO" id="GO:0046872">
    <property type="term" value="F:metal ion binding"/>
    <property type="evidence" value="ECO:0007669"/>
    <property type="project" value="UniProtKB-KW"/>
</dbReference>
<dbReference type="Gene3D" id="3.30.420.10">
    <property type="entry name" value="Ribonuclease H-like superfamily/Ribonuclease H"/>
    <property type="match status" value="1"/>
</dbReference>
<sequence length="517" mass="59189">MIVTFSQPSSLLTKTIPNAPWNLCLGHPGNHILKSLGLKIHDCDPCDICVKGKMTHLPFKIHFSDTTMPLDCIHMDIAYKEFIIQQKPIENIHNRKIKKIITDGGGQFINQQFKELANQHGFVHSVAPLYTPEHNGIAERENCTILDKARCLSLTSNLSNQYWEEAISTATYLTNVVPTPSKRNLSLYQLWSNTSPKINKILTFGCKTIFLIPKQKRLWKLGPLGEEGILLGINNDSSYRILKISNQKVYCSRHVTFFEKEFPSLKESKDSDLPLLISSWNNHEEEFFDCQEGPEDLSCESSLINEEDESGEEEDQSSLLNEEPSMRRRIKIIGPRHPTLINSEIREENILPYSRQPAALLTERNPLTYNQALKSNNHENWTKAINKEIKSMIDLEGWEEVPIKKDFKLVEEKEPIWLLAHVDDIGIFGKELMHFRKAIKGEFQTKLLGQADLMLGIKIIHQPDTITLTQSHYIDSLLESYAMTNCKPVATPLIPNVHFEATSELEKQEFLSLKINY</sequence>
<keyword evidence="3" id="KW-0540">Nuclease</keyword>
<keyword evidence="9" id="KW-0229">DNA integration</keyword>
<organism evidence="17 18">
    <name type="scientific">Austropuccinia psidii MF-1</name>
    <dbReference type="NCBI Taxonomy" id="1389203"/>
    <lineage>
        <taxon>Eukaryota</taxon>
        <taxon>Fungi</taxon>
        <taxon>Dikarya</taxon>
        <taxon>Basidiomycota</taxon>
        <taxon>Pucciniomycotina</taxon>
        <taxon>Pucciniomycetes</taxon>
        <taxon>Pucciniales</taxon>
        <taxon>Sphaerophragmiaceae</taxon>
        <taxon>Austropuccinia</taxon>
    </lineage>
</organism>
<keyword evidence="10" id="KW-0695">RNA-directed DNA polymerase</keyword>
<dbReference type="GO" id="GO:0016787">
    <property type="term" value="F:hydrolase activity"/>
    <property type="evidence" value="ECO:0007669"/>
    <property type="project" value="UniProtKB-KW"/>
</dbReference>
<dbReference type="PANTHER" id="PTHR42648">
    <property type="entry name" value="TRANSPOSASE, PUTATIVE-RELATED"/>
    <property type="match status" value="1"/>
</dbReference>
<keyword evidence="12" id="KW-0233">DNA recombination</keyword>
<dbReference type="GO" id="GO:0005634">
    <property type="term" value="C:nucleus"/>
    <property type="evidence" value="ECO:0007669"/>
    <property type="project" value="UniProtKB-ARBA"/>
</dbReference>
<keyword evidence="6" id="KW-0378">Hydrolase</keyword>
<evidence type="ECO:0000256" key="7">
    <source>
        <dbReference type="ARBA" id="ARBA00022842"/>
    </source>
</evidence>
<comment type="caution">
    <text evidence="17">The sequence shown here is derived from an EMBL/GenBank/DDBJ whole genome shotgun (WGS) entry which is preliminary data.</text>
</comment>
<dbReference type="Proteomes" id="UP000765509">
    <property type="component" value="Unassembled WGS sequence"/>
</dbReference>
<dbReference type="SUPFAM" id="SSF53098">
    <property type="entry name" value="Ribonuclease H-like"/>
    <property type="match status" value="1"/>
</dbReference>
<keyword evidence="11" id="KW-0808">Transferase</keyword>
<dbReference type="GO" id="GO:0003723">
    <property type="term" value="F:RNA binding"/>
    <property type="evidence" value="ECO:0007669"/>
    <property type="project" value="UniProtKB-KW"/>
</dbReference>
<accession>A0A9Q3F921</accession>
<dbReference type="PANTHER" id="PTHR42648:SF11">
    <property type="entry name" value="TRANSPOSON TY4-P GAG-POL POLYPROTEIN"/>
    <property type="match status" value="1"/>
</dbReference>
<keyword evidence="11" id="KW-0239">DNA-directed DNA polymerase</keyword>
<comment type="catalytic activity">
    <reaction evidence="14">
        <text>DNA(n) + a 2'-deoxyribonucleoside 5'-triphosphate = DNA(n+1) + diphosphate</text>
        <dbReference type="Rhea" id="RHEA:22508"/>
        <dbReference type="Rhea" id="RHEA-COMP:17339"/>
        <dbReference type="Rhea" id="RHEA-COMP:17340"/>
        <dbReference type="ChEBI" id="CHEBI:33019"/>
        <dbReference type="ChEBI" id="CHEBI:61560"/>
        <dbReference type="ChEBI" id="CHEBI:173112"/>
        <dbReference type="EC" id="2.7.7.49"/>
    </reaction>
</comment>
<keyword evidence="18" id="KW-1185">Reference proteome</keyword>
<dbReference type="InterPro" id="IPR036397">
    <property type="entry name" value="RNaseH_sf"/>
</dbReference>
<evidence type="ECO:0000256" key="6">
    <source>
        <dbReference type="ARBA" id="ARBA00022801"/>
    </source>
</evidence>
<dbReference type="GO" id="GO:0004519">
    <property type="term" value="F:endonuclease activity"/>
    <property type="evidence" value="ECO:0007669"/>
    <property type="project" value="UniProtKB-KW"/>
</dbReference>
<keyword evidence="13" id="KW-0511">Multifunctional enzyme</keyword>
<dbReference type="AlphaFoldDB" id="A0A9Q3F921"/>
<name>A0A9Q3F921_9BASI</name>
<dbReference type="GO" id="GO:0015074">
    <property type="term" value="P:DNA integration"/>
    <property type="evidence" value="ECO:0007669"/>
    <property type="project" value="UniProtKB-KW"/>
</dbReference>
<dbReference type="InterPro" id="IPR012337">
    <property type="entry name" value="RNaseH-like_sf"/>
</dbReference>
<evidence type="ECO:0000256" key="3">
    <source>
        <dbReference type="ARBA" id="ARBA00022722"/>
    </source>
</evidence>
<evidence type="ECO:0000256" key="2">
    <source>
        <dbReference type="ARBA" id="ARBA00022695"/>
    </source>
</evidence>
<evidence type="ECO:0000256" key="14">
    <source>
        <dbReference type="ARBA" id="ARBA00048173"/>
    </source>
</evidence>
<comment type="catalytic activity">
    <reaction evidence="15">
        <text>DNA(n) + a 2'-deoxyribonucleoside 5'-triphosphate = DNA(n+1) + diphosphate</text>
        <dbReference type="Rhea" id="RHEA:22508"/>
        <dbReference type="Rhea" id="RHEA-COMP:17339"/>
        <dbReference type="Rhea" id="RHEA-COMP:17340"/>
        <dbReference type="ChEBI" id="CHEBI:33019"/>
        <dbReference type="ChEBI" id="CHEBI:61560"/>
        <dbReference type="ChEBI" id="CHEBI:173112"/>
        <dbReference type="EC" id="2.7.7.7"/>
    </reaction>
</comment>
<evidence type="ECO:0000256" key="11">
    <source>
        <dbReference type="ARBA" id="ARBA00022932"/>
    </source>
</evidence>
<evidence type="ECO:0000259" key="16">
    <source>
        <dbReference type="PROSITE" id="PS50994"/>
    </source>
</evidence>
<evidence type="ECO:0000256" key="15">
    <source>
        <dbReference type="ARBA" id="ARBA00049244"/>
    </source>
</evidence>
<dbReference type="GO" id="GO:0003887">
    <property type="term" value="F:DNA-directed DNA polymerase activity"/>
    <property type="evidence" value="ECO:0007669"/>
    <property type="project" value="UniProtKB-KW"/>
</dbReference>
<dbReference type="GO" id="GO:0032196">
    <property type="term" value="P:transposition"/>
    <property type="evidence" value="ECO:0007669"/>
    <property type="project" value="UniProtKB-KW"/>
</dbReference>